<proteinExistence type="predicted"/>
<evidence type="ECO:0000256" key="1">
    <source>
        <dbReference type="SAM" id="MobiDB-lite"/>
    </source>
</evidence>
<evidence type="ECO:0000313" key="3">
    <source>
        <dbReference type="Proteomes" id="UP000887013"/>
    </source>
</evidence>
<organism evidence="2 3">
    <name type="scientific">Nephila pilipes</name>
    <name type="common">Giant wood spider</name>
    <name type="synonym">Nephila maculata</name>
    <dbReference type="NCBI Taxonomy" id="299642"/>
    <lineage>
        <taxon>Eukaryota</taxon>
        <taxon>Metazoa</taxon>
        <taxon>Ecdysozoa</taxon>
        <taxon>Arthropoda</taxon>
        <taxon>Chelicerata</taxon>
        <taxon>Arachnida</taxon>
        <taxon>Araneae</taxon>
        <taxon>Araneomorphae</taxon>
        <taxon>Entelegynae</taxon>
        <taxon>Araneoidea</taxon>
        <taxon>Nephilidae</taxon>
        <taxon>Nephila</taxon>
    </lineage>
</organism>
<keyword evidence="3" id="KW-1185">Reference proteome</keyword>
<dbReference type="EMBL" id="BMAW01105812">
    <property type="protein sequence ID" value="GFT21059.1"/>
    <property type="molecule type" value="Genomic_DNA"/>
</dbReference>
<name>A0A8X6NKY6_NEPPI</name>
<feature type="compositionally biased region" description="Basic and acidic residues" evidence="1">
    <location>
        <begin position="22"/>
        <end position="31"/>
    </location>
</feature>
<sequence length="87" mass="9662">MRSSPKSGDLISGPSNVIHHRTVNDKSERESPSSLSFKIPTVIIDLSKPASSAEGWREGGEDSFTYSPSFTVNFVRVKWVKNVPERI</sequence>
<feature type="region of interest" description="Disordered" evidence="1">
    <location>
        <begin position="1"/>
        <end position="34"/>
    </location>
</feature>
<protein>
    <submittedName>
        <fullName evidence="2">Uncharacterized protein</fullName>
    </submittedName>
</protein>
<dbReference type="AlphaFoldDB" id="A0A8X6NKY6"/>
<accession>A0A8X6NKY6</accession>
<dbReference type="Proteomes" id="UP000887013">
    <property type="component" value="Unassembled WGS sequence"/>
</dbReference>
<reference evidence="2" key="1">
    <citation type="submission" date="2020-08" db="EMBL/GenBank/DDBJ databases">
        <title>Multicomponent nature underlies the extraordinary mechanical properties of spider dragline silk.</title>
        <authorList>
            <person name="Kono N."/>
            <person name="Nakamura H."/>
            <person name="Mori M."/>
            <person name="Yoshida Y."/>
            <person name="Ohtoshi R."/>
            <person name="Malay A.D."/>
            <person name="Moran D.A.P."/>
            <person name="Tomita M."/>
            <person name="Numata K."/>
            <person name="Arakawa K."/>
        </authorList>
    </citation>
    <scope>NUCLEOTIDE SEQUENCE</scope>
</reference>
<comment type="caution">
    <text evidence="2">The sequence shown here is derived from an EMBL/GenBank/DDBJ whole genome shotgun (WGS) entry which is preliminary data.</text>
</comment>
<evidence type="ECO:0000313" key="2">
    <source>
        <dbReference type="EMBL" id="GFT21059.1"/>
    </source>
</evidence>
<gene>
    <name evidence="2" type="ORF">NPIL_680381</name>
</gene>